<sequence>MVVQNILITGSGSGLGRAMAIRLAGDGHNIILNGRTESKLIETKKLLEKFNDNISIKVGDVSSSKFVESMISEIVSEEG</sequence>
<gene>
    <name evidence="2" type="ORF">LCGC14_2474900</name>
</gene>
<name>A0A0F9BX64_9ZZZZ</name>
<dbReference type="InterPro" id="IPR002347">
    <property type="entry name" value="SDR_fam"/>
</dbReference>
<comment type="caution">
    <text evidence="2">The sequence shown here is derived from an EMBL/GenBank/DDBJ whole genome shotgun (WGS) entry which is preliminary data.</text>
</comment>
<reference evidence="2" key="1">
    <citation type="journal article" date="2015" name="Nature">
        <title>Complex archaea that bridge the gap between prokaryotes and eukaryotes.</title>
        <authorList>
            <person name="Spang A."/>
            <person name="Saw J.H."/>
            <person name="Jorgensen S.L."/>
            <person name="Zaremba-Niedzwiedzka K."/>
            <person name="Martijn J."/>
            <person name="Lind A.E."/>
            <person name="van Eijk R."/>
            <person name="Schleper C."/>
            <person name="Guy L."/>
            <person name="Ettema T.J."/>
        </authorList>
    </citation>
    <scope>NUCLEOTIDE SEQUENCE</scope>
</reference>
<organism evidence="2">
    <name type="scientific">marine sediment metagenome</name>
    <dbReference type="NCBI Taxonomy" id="412755"/>
    <lineage>
        <taxon>unclassified sequences</taxon>
        <taxon>metagenomes</taxon>
        <taxon>ecological metagenomes</taxon>
    </lineage>
</organism>
<accession>A0A0F9BX64</accession>
<dbReference type="Gene3D" id="3.40.50.720">
    <property type="entry name" value="NAD(P)-binding Rossmann-like Domain"/>
    <property type="match status" value="1"/>
</dbReference>
<evidence type="ECO:0000256" key="1">
    <source>
        <dbReference type="ARBA" id="ARBA00006484"/>
    </source>
</evidence>
<feature type="non-terminal residue" evidence="2">
    <location>
        <position position="79"/>
    </location>
</feature>
<evidence type="ECO:0008006" key="3">
    <source>
        <dbReference type="Google" id="ProtNLM"/>
    </source>
</evidence>
<dbReference type="InterPro" id="IPR036291">
    <property type="entry name" value="NAD(P)-bd_dom_sf"/>
</dbReference>
<dbReference type="CDD" id="cd05233">
    <property type="entry name" value="SDR_c"/>
    <property type="match status" value="1"/>
</dbReference>
<dbReference type="AlphaFoldDB" id="A0A0F9BX64"/>
<evidence type="ECO:0000313" key="2">
    <source>
        <dbReference type="EMBL" id="KKL18502.1"/>
    </source>
</evidence>
<protein>
    <recommendedName>
        <fullName evidence="3">Ketoreductase (KR) domain-containing protein</fullName>
    </recommendedName>
</protein>
<dbReference type="PANTHER" id="PTHR42879">
    <property type="entry name" value="3-OXOACYL-(ACYL-CARRIER-PROTEIN) REDUCTASE"/>
    <property type="match status" value="1"/>
</dbReference>
<dbReference type="InterPro" id="IPR050259">
    <property type="entry name" value="SDR"/>
</dbReference>
<dbReference type="PANTHER" id="PTHR42879:SF2">
    <property type="entry name" value="3-OXOACYL-[ACYL-CARRIER-PROTEIN] REDUCTASE FABG"/>
    <property type="match status" value="1"/>
</dbReference>
<proteinExistence type="inferred from homology"/>
<dbReference type="Pfam" id="PF00106">
    <property type="entry name" value="adh_short"/>
    <property type="match status" value="1"/>
</dbReference>
<comment type="similarity">
    <text evidence="1">Belongs to the short-chain dehydrogenases/reductases (SDR) family.</text>
</comment>
<dbReference type="EMBL" id="LAZR01038845">
    <property type="protein sequence ID" value="KKL18502.1"/>
    <property type="molecule type" value="Genomic_DNA"/>
</dbReference>
<dbReference type="SUPFAM" id="SSF51735">
    <property type="entry name" value="NAD(P)-binding Rossmann-fold domains"/>
    <property type="match status" value="1"/>
</dbReference>